<gene>
    <name evidence="5 7" type="primary">hflX</name>
    <name evidence="7" type="ORF">OW729_08280</name>
</gene>
<keyword evidence="8" id="KW-1185">Reference proteome</keyword>
<reference evidence="7" key="1">
    <citation type="submission" date="2022-12" db="EMBL/GenBank/DDBJ databases">
        <title>Clostridium sp. nov., isolated from industrial wastewater.</title>
        <authorList>
            <person name="Jiayan W."/>
        </authorList>
    </citation>
    <scope>NUCLEOTIDE SEQUENCE</scope>
    <source>
        <strain evidence="7">ZC22-4</strain>
    </source>
</reference>
<name>A0ABT4D8W2_9CLOT</name>
<keyword evidence="1" id="KW-0479">Metal-binding</keyword>
<evidence type="ECO:0000259" key="6">
    <source>
        <dbReference type="PROSITE" id="PS51705"/>
    </source>
</evidence>
<dbReference type="InterPro" id="IPR032305">
    <property type="entry name" value="GTP-bd_M"/>
</dbReference>
<dbReference type="EMBL" id="JAPQFJ010000007">
    <property type="protein sequence ID" value="MCY6958598.1"/>
    <property type="molecule type" value="Genomic_DNA"/>
</dbReference>
<evidence type="ECO:0000313" key="8">
    <source>
        <dbReference type="Proteomes" id="UP001144612"/>
    </source>
</evidence>
<dbReference type="Gene3D" id="3.40.50.11060">
    <property type="entry name" value="GTPase HflX, N-terminal domain"/>
    <property type="match status" value="1"/>
</dbReference>
<comment type="subunit">
    <text evidence="5">Monomer. Associates with the 50S ribosomal subunit.</text>
</comment>
<feature type="domain" description="Hflx-type G" evidence="6">
    <location>
        <begin position="364"/>
        <end position="541"/>
    </location>
</feature>
<dbReference type="Gene3D" id="3.40.50.300">
    <property type="entry name" value="P-loop containing nucleotide triphosphate hydrolases"/>
    <property type="match status" value="1"/>
</dbReference>
<accession>A0ABT4D8W2</accession>
<keyword evidence="4 5" id="KW-0342">GTP-binding</keyword>
<dbReference type="Pfam" id="PF13167">
    <property type="entry name" value="GTP-bdg_N"/>
    <property type="match status" value="1"/>
</dbReference>
<comment type="subcellular location">
    <subcellularLocation>
        <location evidence="5">Cytoplasm</location>
    </subcellularLocation>
    <text evidence="5">May associate with membranes.</text>
</comment>
<organism evidence="7 8">
    <name type="scientific">Clostridium brassicae</name>
    <dbReference type="NCBI Taxonomy" id="2999072"/>
    <lineage>
        <taxon>Bacteria</taxon>
        <taxon>Bacillati</taxon>
        <taxon>Bacillota</taxon>
        <taxon>Clostridia</taxon>
        <taxon>Eubacteriales</taxon>
        <taxon>Clostridiaceae</taxon>
        <taxon>Clostridium</taxon>
    </lineage>
</organism>
<dbReference type="InterPro" id="IPR005225">
    <property type="entry name" value="Small_GTP-bd"/>
</dbReference>
<dbReference type="Gene3D" id="6.10.250.2860">
    <property type="match status" value="1"/>
</dbReference>
<proteinExistence type="inferred from homology"/>
<evidence type="ECO:0000256" key="5">
    <source>
        <dbReference type="HAMAP-Rule" id="MF_00900"/>
    </source>
</evidence>
<dbReference type="CDD" id="cd01878">
    <property type="entry name" value="HflX"/>
    <property type="match status" value="1"/>
</dbReference>
<dbReference type="PANTHER" id="PTHR10229:SF0">
    <property type="entry name" value="GTP-BINDING PROTEIN 6-RELATED"/>
    <property type="match status" value="1"/>
</dbReference>
<dbReference type="RefSeq" id="WP_268061018.1">
    <property type="nucleotide sequence ID" value="NZ_JAPQFJ010000007.1"/>
</dbReference>
<evidence type="ECO:0000256" key="3">
    <source>
        <dbReference type="ARBA" id="ARBA00022842"/>
    </source>
</evidence>
<dbReference type="NCBIfam" id="TIGR00231">
    <property type="entry name" value="small_GTP"/>
    <property type="match status" value="1"/>
</dbReference>
<dbReference type="PROSITE" id="PS51705">
    <property type="entry name" value="G_HFLX"/>
    <property type="match status" value="1"/>
</dbReference>
<dbReference type="Proteomes" id="UP001144612">
    <property type="component" value="Unassembled WGS sequence"/>
</dbReference>
<sequence length="598" mass="67559">MITGNTEGIRKSIINRLEDIYECKIDKYSFFQEELINIICEITEEINKEVSVAIDRRGNVVDISIGDSSAVEMPLINIRERKLSGVRIIHTHPNGNSMLSNLDISALIKLKLDFIAAIGVENGECTGVTLGFCGIENNKLKAEIMGPLSKKDALNVDVLDIINISEENIKFNEVEEDNREKAILIGIENEESLDELEELAKACDVITLDKVLQKRDKGDTAFFIGEGKANEISMLRQALNANVIIFDDELTASQIRNLESLIGVKIIDRTTLILEIFARRARSKEAKIQVELAQLKYRLPRLTGLGVLLSRTGGGIGTKGPGEKKLEMDKRHIRDRIHDLTVQLKKIKKVREVQREKRSRENIPKISLVGYTNAGKSTLRNKLCEIASPKEIAEKEKVFEADMLFATLDVTTRALMLRDNRLVTLTDTVGFVRKLPHDLVEAFKSTLEEVINSELLLHIVDSSSDTANKQIEAVNEVLRELGVGDKPVILVLNKVDKSDEKYLEALREKYNKLNPIEISAKQEINLNLLFDKISNSLPNPLKRMEYLIPYTEQGIVALLHRGANVLEEEYKEDGTYIEAMVDQEVYNRCQKYILTEDY</sequence>
<keyword evidence="5" id="KW-0963">Cytoplasm</keyword>
<keyword evidence="3" id="KW-0460">Magnesium</keyword>
<dbReference type="Pfam" id="PF01926">
    <property type="entry name" value="MMR_HSR1"/>
    <property type="match status" value="1"/>
</dbReference>
<dbReference type="HAMAP" id="MF_00900">
    <property type="entry name" value="GTPase_HflX"/>
    <property type="match status" value="1"/>
</dbReference>
<comment type="caution">
    <text evidence="7">The sequence shown here is derived from an EMBL/GenBank/DDBJ whole genome shotgun (WGS) entry which is preliminary data.</text>
</comment>
<protein>
    <recommendedName>
        <fullName evidence="5">GTPase HflX</fullName>
    </recommendedName>
    <alternativeName>
        <fullName evidence="5">GTP-binding protein HflX</fullName>
    </alternativeName>
</protein>
<comment type="similarity">
    <text evidence="5">Belongs to the TRAFAC class OBG-HflX-like GTPase superfamily. HflX GTPase family.</text>
</comment>
<dbReference type="InterPro" id="IPR016496">
    <property type="entry name" value="GTPase_HflX"/>
</dbReference>
<keyword evidence="2 5" id="KW-0547">Nucleotide-binding</keyword>
<dbReference type="InterPro" id="IPR042108">
    <property type="entry name" value="GTPase_HflX_N_sf"/>
</dbReference>
<evidence type="ECO:0000256" key="4">
    <source>
        <dbReference type="ARBA" id="ARBA00023134"/>
    </source>
</evidence>
<dbReference type="PRINTS" id="PR00449">
    <property type="entry name" value="RASTRNSFRMNG"/>
</dbReference>
<dbReference type="InterPro" id="IPR030394">
    <property type="entry name" value="G_HFLX_dom"/>
</dbReference>
<dbReference type="InterPro" id="IPR006073">
    <property type="entry name" value="GTP-bd"/>
</dbReference>
<evidence type="ECO:0000313" key="7">
    <source>
        <dbReference type="EMBL" id="MCY6958598.1"/>
    </source>
</evidence>
<dbReference type="PANTHER" id="PTHR10229">
    <property type="entry name" value="GTP-BINDING PROTEIN HFLX"/>
    <property type="match status" value="1"/>
</dbReference>
<dbReference type="InterPro" id="IPR027417">
    <property type="entry name" value="P-loop_NTPase"/>
</dbReference>
<dbReference type="SUPFAM" id="SSF52540">
    <property type="entry name" value="P-loop containing nucleoside triphosphate hydrolases"/>
    <property type="match status" value="1"/>
</dbReference>
<dbReference type="Pfam" id="PF16360">
    <property type="entry name" value="GTP-bdg_M"/>
    <property type="match status" value="1"/>
</dbReference>
<comment type="function">
    <text evidence="5">GTPase that associates with the 50S ribosomal subunit and may have a role during protein synthesis or ribosome biogenesis.</text>
</comment>
<evidence type="ECO:0000256" key="1">
    <source>
        <dbReference type="ARBA" id="ARBA00022723"/>
    </source>
</evidence>
<evidence type="ECO:0000256" key="2">
    <source>
        <dbReference type="ARBA" id="ARBA00022741"/>
    </source>
</evidence>
<dbReference type="InterPro" id="IPR025121">
    <property type="entry name" value="GTPase_HflX_N"/>
</dbReference>
<dbReference type="NCBIfam" id="TIGR03156">
    <property type="entry name" value="GTP_HflX"/>
    <property type="match status" value="1"/>
</dbReference>